<keyword evidence="2" id="KW-1185">Reference proteome</keyword>
<comment type="caution">
    <text evidence="1">The sequence shown here is derived from an EMBL/GenBank/DDBJ whole genome shotgun (WGS) entry which is preliminary data.</text>
</comment>
<proteinExistence type="predicted"/>
<dbReference type="Proteomes" id="UP001153148">
    <property type="component" value="Unassembled WGS sequence"/>
</dbReference>
<evidence type="ECO:0000313" key="1">
    <source>
        <dbReference type="EMBL" id="CAG2060008.1"/>
    </source>
</evidence>
<sequence length="278" mass="31330">TLRQFCDNFLTSGTYCRKLSALAETRHSRHGLIYQALCESVRQYLLFYHHAVMRLPSGSSLLGLWRDYQCYHLQVLGLAQVLLEAVRTPGPLLSRLYHNLSHGVREDNTCTLYFVVRAVLPSSWRSGSLRGTARTNTGNSLYARYQSTPAVIAAITGARDPLCLLLERDHPRLDCYLSEDQLKGLGARCRKYQARALAACGPPTSPAQLFQESSHHESQLHQLVLQAHHSRITVLQGECRQRRLSGGSVENYPQCTREGSNLDLPVFFSLVYCESHDK</sequence>
<evidence type="ECO:0000313" key="2">
    <source>
        <dbReference type="Proteomes" id="UP001153148"/>
    </source>
</evidence>
<dbReference type="EMBL" id="CAJPIN010011178">
    <property type="protein sequence ID" value="CAG2060008.1"/>
    <property type="molecule type" value="Genomic_DNA"/>
</dbReference>
<protein>
    <submittedName>
        <fullName evidence="1">Uncharacterized protein</fullName>
    </submittedName>
</protein>
<reference evidence="1" key="1">
    <citation type="submission" date="2021-03" db="EMBL/GenBank/DDBJ databases">
        <authorList>
            <person name="Tran Van P."/>
        </authorList>
    </citation>
    <scope>NUCLEOTIDE SEQUENCE</scope>
</reference>
<feature type="non-terminal residue" evidence="1">
    <location>
        <position position="1"/>
    </location>
</feature>
<name>A0ABN7P280_TIMPD</name>
<accession>A0ABN7P280</accession>
<organism evidence="1 2">
    <name type="scientific">Timema podura</name>
    <name type="common">Walking stick</name>
    <dbReference type="NCBI Taxonomy" id="61482"/>
    <lineage>
        <taxon>Eukaryota</taxon>
        <taxon>Metazoa</taxon>
        <taxon>Ecdysozoa</taxon>
        <taxon>Arthropoda</taxon>
        <taxon>Hexapoda</taxon>
        <taxon>Insecta</taxon>
        <taxon>Pterygota</taxon>
        <taxon>Neoptera</taxon>
        <taxon>Polyneoptera</taxon>
        <taxon>Phasmatodea</taxon>
        <taxon>Timematodea</taxon>
        <taxon>Timematoidea</taxon>
        <taxon>Timematidae</taxon>
        <taxon>Timema</taxon>
    </lineage>
</organism>
<feature type="non-terminal residue" evidence="1">
    <location>
        <position position="278"/>
    </location>
</feature>
<gene>
    <name evidence="1" type="ORF">TPAB3V08_LOCUS6966</name>
</gene>